<keyword evidence="2" id="KW-1185">Reference proteome</keyword>
<dbReference type="EMBL" id="KB445583">
    <property type="protein sequence ID" value="EMD87071.1"/>
    <property type="molecule type" value="Genomic_DNA"/>
</dbReference>
<evidence type="ECO:0000313" key="1">
    <source>
        <dbReference type="EMBL" id="EMD87071.1"/>
    </source>
</evidence>
<dbReference type="AlphaFoldDB" id="M2TZ05"/>
<evidence type="ECO:0000313" key="2">
    <source>
        <dbReference type="Proteomes" id="UP000016936"/>
    </source>
</evidence>
<organism evidence="1 2">
    <name type="scientific">Cochliobolus heterostrophus (strain C5 / ATCC 48332 / race O)</name>
    <name type="common">Southern corn leaf blight fungus</name>
    <name type="synonym">Bipolaris maydis</name>
    <dbReference type="NCBI Taxonomy" id="701091"/>
    <lineage>
        <taxon>Eukaryota</taxon>
        <taxon>Fungi</taxon>
        <taxon>Dikarya</taxon>
        <taxon>Ascomycota</taxon>
        <taxon>Pezizomycotina</taxon>
        <taxon>Dothideomycetes</taxon>
        <taxon>Pleosporomycetidae</taxon>
        <taxon>Pleosporales</taxon>
        <taxon>Pleosporineae</taxon>
        <taxon>Pleosporaceae</taxon>
        <taxon>Bipolaris</taxon>
    </lineage>
</organism>
<gene>
    <name evidence="1" type="ORF">COCHEDRAFT_1160185</name>
</gene>
<accession>M2TZ05</accession>
<dbReference type="Proteomes" id="UP000016936">
    <property type="component" value="Unassembled WGS sequence"/>
</dbReference>
<proteinExistence type="predicted"/>
<sequence>MYAAWKDSPGPMNVCQHCSVSISLLRRAPYFLNAKHITSYRSTEYRNSKILLSKSLL</sequence>
<reference evidence="1 2" key="1">
    <citation type="journal article" date="2012" name="PLoS Pathog.">
        <title>Diverse lifestyles and strategies of plant pathogenesis encoded in the genomes of eighteen Dothideomycetes fungi.</title>
        <authorList>
            <person name="Ohm R.A."/>
            <person name="Feau N."/>
            <person name="Henrissat B."/>
            <person name="Schoch C.L."/>
            <person name="Horwitz B.A."/>
            <person name="Barry K.W."/>
            <person name="Condon B.J."/>
            <person name="Copeland A.C."/>
            <person name="Dhillon B."/>
            <person name="Glaser F."/>
            <person name="Hesse C.N."/>
            <person name="Kosti I."/>
            <person name="LaButti K."/>
            <person name="Lindquist E.A."/>
            <person name="Lucas S."/>
            <person name="Salamov A.A."/>
            <person name="Bradshaw R.E."/>
            <person name="Ciuffetti L."/>
            <person name="Hamelin R.C."/>
            <person name="Kema G.H.J."/>
            <person name="Lawrence C."/>
            <person name="Scott J.A."/>
            <person name="Spatafora J.W."/>
            <person name="Turgeon B.G."/>
            <person name="de Wit P.J.G.M."/>
            <person name="Zhong S."/>
            <person name="Goodwin S.B."/>
            <person name="Grigoriev I.V."/>
        </authorList>
    </citation>
    <scope>NUCLEOTIDE SEQUENCE [LARGE SCALE GENOMIC DNA]</scope>
    <source>
        <strain evidence="2">C5 / ATCC 48332 / race O</strain>
    </source>
</reference>
<dbReference type="HOGENOM" id="CLU_199200_0_0_1"/>
<reference evidence="2" key="2">
    <citation type="journal article" date="2013" name="PLoS Genet.">
        <title>Comparative genome structure, secondary metabolite, and effector coding capacity across Cochliobolus pathogens.</title>
        <authorList>
            <person name="Condon B.J."/>
            <person name="Leng Y."/>
            <person name="Wu D."/>
            <person name="Bushley K.E."/>
            <person name="Ohm R.A."/>
            <person name="Otillar R."/>
            <person name="Martin J."/>
            <person name="Schackwitz W."/>
            <person name="Grimwood J."/>
            <person name="MohdZainudin N."/>
            <person name="Xue C."/>
            <person name="Wang R."/>
            <person name="Manning V.A."/>
            <person name="Dhillon B."/>
            <person name="Tu Z.J."/>
            <person name="Steffenson B.J."/>
            <person name="Salamov A."/>
            <person name="Sun H."/>
            <person name="Lowry S."/>
            <person name="LaButti K."/>
            <person name="Han J."/>
            <person name="Copeland A."/>
            <person name="Lindquist E."/>
            <person name="Barry K."/>
            <person name="Schmutz J."/>
            <person name="Baker S.E."/>
            <person name="Ciuffetti L.M."/>
            <person name="Grigoriev I.V."/>
            <person name="Zhong S."/>
            <person name="Turgeon B.G."/>
        </authorList>
    </citation>
    <scope>NUCLEOTIDE SEQUENCE [LARGE SCALE GENOMIC DNA]</scope>
    <source>
        <strain evidence="2">C5 / ATCC 48332 / race O</strain>
    </source>
</reference>
<dbReference type="OrthoDB" id="10341035at2759"/>
<name>M2TZ05_COCH5</name>
<protein>
    <submittedName>
        <fullName evidence="1">Uncharacterized protein</fullName>
    </submittedName>
</protein>